<organism evidence="2 3">
    <name type="scientific">Gordonia phosphorivorans</name>
    <dbReference type="NCBI Taxonomy" id="1056982"/>
    <lineage>
        <taxon>Bacteria</taxon>
        <taxon>Bacillati</taxon>
        <taxon>Actinomycetota</taxon>
        <taxon>Actinomycetes</taxon>
        <taxon>Mycobacteriales</taxon>
        <taxon>Gordoniaceae</taxon>
        <taxon>Gordonia</taxon>
    </lineage>
</organism>
<dbReference type="RefSeq" id="WP_382365532.1">
    <property type="nucleotide sequence ID" value="NZ_JBHLWV010000027.1"/>
</dbReference>
<reference evidence="2 3" key="1">
    <citation type="submission" date="2024-09" db="EMBL/GenBank/DDBJ databases">
        <authorList>
            <person name="Sun Q."/>
            <person name="Mori K."/>
        </authorList>
    </citation>
    <scope>NUCLEOTIDE SEQUENCE [LARGE SCALE GENOMIC DNA]</scope>
    <source>
        <strain evidence="2 3">CCM 7957</strain>
    </source>
</reference>
<proteinExistence type="predicted"/>
<comment type="caution">
    <text evidence="2">The sequence shown here is derived from an EMBL/GenBank/DDBJ whole genome shotgun (WGS) entry which is preliminary data.</text>
</comment>
<dbReference type="PROSITE" id="PS51257">
    <property type="entry name" value="PROKAR_LIPOPROTEIN"/>
    <property type="match status" value="1"/>
</dbReference>
<evidence type="ECO:0008006" key="4">
    <source>
        <dbReference type="Google" id="ProtNLM"/>
    </source>
</evidence>
<name>A0ABV6HB77_9ACTN</name>
<keyword evidence="3" id="KW-1185">Reference proteome</keyword>
<keyword evidence="1" id="KW-0732">Signal</keyword>
<feature type="chain" id="PRO_5045926281" description="DUF5642 domain-containing protein" evidence="1">
    <location>
        <begin position="28"/>
        <end position="253"/>
    </location>
</feature>
<dbReference type="EMBL" id="JBHLWV010000027">
    <property type="protein sequence ID" value="MFC0316137.1"/>
    <property type="molecule type" value="Genomic_DNA"/>
</dbReference>
<sequence>MTVRVRKNLGRRVGGLLVAAGATLALAGCGSDDSSSADASGSDTSGAVSTTAAKDGLDDAKKLVLPADQFPAGYVVQEIPAGQLEATTDQLLDAMKGVEVTPASCAQLTLLPDSIDVSSIGLAVAMKGSASLSTSVAPAQVSMADQRKSVSGKCANLKMKFTEGQTAGTTATVDQKVLKAPKTKADQTMVVEQKTTMNVSGTTVNSLARMGYAEVNGYQVSVQYMAAPGSTIDSAAFDKTFIAAVNRAVEGTD</sequence>
<protein>
    <recommendedName>
        <fullName evidence="4">DUF5642 domain-containing protein</fullName>
    </recommendedName>
</protein>
<dbReference type="Proteomes" id="UP001589783">
    <property type="component" value="Unassembled WGS sequence"/>
</dbReference>
<feature type="signal peptide" evidence="1">
    <location>
        <begin position="1"/>
        <end position="27"/>
    </location>
</feature>
<evidence type="ECO:0000313" key="2">
    <source>
        <dbReference type="EMBL" id="MFC0316137.1"/>
    </source>
</evidence>
<gene>
    <name evidence="2" type="ORF">ACFFJD_14905</name>
</gene>
<accession>A0ABV6HB77</accession>
<evidence type="ECO:0000313" key="3">
    <source>
        <dbReference type="Proteomes" id="UP001589783"/>
    </source>
</evidence>
<evidence type="ECO:0000256" key="1">
    <source>
        <dbReference type="SAM" id="SignalP"/>
    </source>
</evidence>